<evidence type="ECO:0000313" key="3">
    <source>
        <dbReference type="Proteomes" id="UP000756346"/>
    </source>
</evidence>
<keyword evidence="3" id="KW-1185">Reference proteome</keyword>
<comment type="caution">
    <text evidence="2">The sequence shown here is derived from an EMBL/GenBank/DDBJ whole genome shotgun (WGS) entry which is preliminary data.</text>
</comment>
<dbReference type="OrthoDB" id="21292at2759"/>
<dbReference type="GO" id="GO:0033328">
    <property type="term" value="F:peroxisome membrane targeting sequence binding"/>
    <property type="evidence" value="ECO:0007669"/>
    <property type="project" value="TreeGrafter"/>
</dbReference>
<dbReference type="InterPro" id="IPR038322">
    <property type="entry name" value="Pex19_C_sf"/>
</dbReference>
<reference evidence="2" key="1">
    <citation type="journal article" date="2021" name="Nat. Commun.">
        <title>Genetic determinants of endophytism in the Arabidopsis root mycobiome.</title>
        <authorList>
            <person name="Mesny F."/>
            <person name="Miyauchi S."/>
            <person name="Thiergart T."/>
            <person name="Pickel B."/>
            <person name="Atanasova L."/>
            <person name="Karlsson M."/>
            <person name="Huettel B."/>
            <person name="Barry K.W."/>
            <person name="Haridas S."/>
            <person name="Chen C."/>
            <person name="Bauer D."/>
            <person name="Andreopoulos W."/>
            <person name="Pangilinan J."/>
            <person name="LaButti K."/>
            <person name="Riley R."/>
            <person name="Lipzen A."/>
            <person name="Clum A."/>
            <person name="Drula E."/>
            <person name="Henrissat B."/>
            <person name="Kohler A."/>
            <person name="Grigoriev I.V."/>
            <person name="Martin F.M."/>
            <person name="Hacquard S."/>
        </authorList>
    </citation>
    <scope>NUCLEOTIDE SEQUENCE</scope>
    <source>
        <strain evidence="2">MPI-CAGE-CH-0230</strain>
    </source>
</reference>
<feature type="compositionally biased region" description="Low complexity" evidence="1">
    <location>
        <begin position="11"/>
        <end position="29"/>
    </location>
</feature>
<dbReference type="InterPro" id="IPR006708">
    <property type="entry name" value="Pex19"/>
</dbReference>
<feature type="compositionally biased region" description="Acidic residues" evidence="1">
    <location>
        <begin position="61"/>
        <end position="85"/>
    </location>
</feature>
<dbReference type="PANTHER" id="PTHR12774">
    <property type="entry name" value="PEROXISOMAL BIOGENESIS FACTOR 19"/>
    <property type="match status" value="1"/>
</dbReference>
<feature type="region of interest" description="Disordered" evidence="1">
    <location>
        <begin position="212"/>
        <end position="236"/>
    </location>
</feature>
<name>A0A9P9BMF6_9PEZI</name>
<proteinExistence type="predicted"/>
<feature type="region of interest" description="Disordered" evidence="1">
    <location>
        <begin position="1"/>
        <end position="132"/>
    </location>
</feature>
<dbReference type="Gene3D" id="1.20.120.900">
    <property type="entry name" value="Pex19, mPTS binding domain"/>
    <property type="match status" value="1"/>
</dbReference>
<dbReference type="GeneID" id="70178033"/>
<sequence length="407" mass="43250">MESSDAQKAQADPVLPTTPTPDAAAAVPTTEEKKDAVPVPASTTSQAAAAPAPAPAAVADEGNDEGDDVPDPDEDDLDDLDDMLDEFSSVKVGGSQKQPPASGPGRPAVEPATAAAPNAPSLSAEAPLPGGAEDLSEAEFQRQLQEGMAELMSDLENSVCCFRGGGCLDTCRARARPANCLQDMLTPCCAHTQPDMQKQFESIFKGLNAAVEPDEPIGSTGPSAASGSSDPAGEASFQETIRRTMERMQASGDEATAAASKGGVEDDFIAEMMKAMKDMPMGGGGEGGEEDFTKMLMGMMEQLTNKDILYEPMKELHDKFPEWLEKNRDKVPKDDLERYEQQQVLVKEMVAKFEEPKYSDSNPADREYIVDRMQKMQAAGSPPPDLVGDMPSAKEVLDGPDESCAPQ</sequence>
<accession>A0A9P9BMF6</accession>
<evidence type="ECO:0000313" key="2">
    <source>
        <dbReference type="EMBL" id="KAH7025796.1"/>
    </source>
</evidence>
<dbReference type="GO" id="GO:0005778">
    <property type="term" value="C:peroxisomal membrane"/>
    <property type="evidence" value="ECO:0007669"/>
    <property type="project" value="TreeGrafter"/>
</dbReference>
<dbReference type="AlphaFoldDB" id="A0A9P9BMF6"/>
<feature type="compositionally biased region" description="Low complexity" evidence="1">
    <location>
        <begin position="107"/>
        <end position="129"/>
    </location>
</feature>
<evidence type="ECO:0000256" key="1">
    <source>
        <dbReference type="SAM" id="MobiDB-lite"/>
    </source>
</evidence>
<dbReference type="PANTHER" id="PTHR12774:SF2">
    <property type="entry name" value="PEROXISOMAL BIOGENESIS FACTOR 19"/>
    <property type="match status" value="1"/>
</dbReference>
<organism evidence="2 3">
    <name type="scientific">Microdochium trichocladiopsis</name>
    <dbReference type="NCBI Taxonomy" id="1682393"/>
    <lineage>
        <taxon>Eukaryota</taxon>
        <taxon>Fungi</taxon>
        <taxon>Dikarya</taxon>
        <taxon>Ascomycota</taxon>
        <taxon>Pezizomycotina</taxon>
        <taxon>Sordariomycetes</taxon>
        <taxon>Xylariomycetidae</taxon>
        <taxon>Xylariales</taxon>
        <taxon>Microdochiaceae</taxon>
        <taxon>Microdochium</taxon>
    </lineage>
</organism>
<gene>
    <name evidence="2" type="ORF">B0I36DRAFT_149176</name>
</gene>
<dbReference type="RefSeq" id="XP_046009013.1">
    <property type="nucleotide sequence ID" value="XM_046148487.1"/>
</dbReference>
<feature type="region of interest" description="Disordered" evidence="1">
    <location>
        <begin position="373"/>
        <end position="407"/>
    </location>
</feature>
<protein>
    <submittedName>
        <fullName evidence="2">Pex19 protein family-domain-containing protein</fullName>
    </submittedName>
</protein>
<feature type="compositionally biased region" description="Low complexity" evidence="1">
    <location>
        <begin position="38"/>
        <end position="60"/>
    </location>
</feature>
<dbReference type="GO" id="GO:0045046">
    <property type="term" value="P:protein import into peroxisome membrane"/>
    <property type="evidence" value="ECO:0007669"/>
    <property type="project" value="TreeGrafter"/>
</dbReference>
<dbReference type="Pfam" id="PF04614">
    <property type="entry name" value="Pex19"/>
    <property type="match status" value="1"/>
</dbReference>
<feature type="compositionally biased region" description="Low complexity" evidence="1">
    <location>
        <begin position="218"/>
        <end position="236"/>
    </location>
</feature>
<dbReference type="EMBL" id="JAGTJQ010000008">
    <property type="protein sequence ID" value="KAH7025796.1"/>
    <property type="molecule type" value="Genomic_DNA"/>
</dbReference>
<dbReference type="Proteomes" id="UP000756346">
    <property type="component" value="Unassembled WGS sequence"/>
</dbReference>